<feature type="domain" description="F-box" evidence="2">
    <location>
        <begin position="49"/>
        <end position="85"/>
    </location>
</feature>
<dbReference type="EMBL" id="KZ293441">
    <property type="protein sequence ID" value="PBK66327.1"/>
    <property type="molecule type" value="Genomic_DNA"/>
</dbReference>
<protein>
    <recommendedName>
        <fullName evidence="2">F-box domain-containing protein</fullName>
    </recommendedName>
</protein>
<dbReference type="SUPFAM" id="SSF81383">
    <property type="entry name" value="F-box domain"/>
    <property type="match status" value="1"/>
</dbReference>
<sequence length="185" mass="20903">MAVSTRSRTRSCGTSTQDARAQKRCRKQKRPASQSPQRSPSPSRSSTTISDLPNELLHKILAELPRSVETTIALATTCRSLNEFAMAYHFGSDSYLSFGRHSQPFASFQMLRLSFLHKPRLSFIYCIFSDNFSKEMIEVQRSLAVLKAMGTDFHVSFDGMDWPKISAEKHVAFFEGLSKLKCHTT</sequence>
<feature type="compositionally biased region" description="Low complexity" evidence="1">
    <location>
        <begin position="31"/>
        <end position="46"/>
    </location>
</feature>
<proteinExistence type="predicted"/>
<evidence type="ECO:0000313" key="3">
    <source>
        <dbReference type="EMBL" id="PBK66327.1"/>
    </source>
</evidence>
<gene>
    <name evidence="3" type="ORF">ARMSODRAFT_361127</name>
</gene>
<feature type="region of interest" description="Disordered" evidence="1">
    <location>
        <begin position="1"/>
        <end position="50"/>
    </location>
</feature>
<keyword evidence="4" id="KW-1185">Reference proteome</keyword>
<name>A0A2H3BP32_9AGAR</name>
<dbReference type="InterPro" id="IPR001810">
    <property type="entry name" value="F-box_dom"/>
</dbReference>
<feature type="compositionally biased region" description="Low complexity" evidence="1">
    <location>
        <begin position="1"/>
        <end position="19"/>
    </location>
</feature>
<evidence type="ECO:0000313" key="4">
    <source>
        <dbReference type="Proteomes" id="UP000218334"/>
    </source>
</evidence>
<dbReference type="AlphaFoldDB" id="A0A2H3BP32"/>
<organism evidence="3 4">
    <name type="scientific">Armillaria solidipes</name>
    <dbReference type="NCBI Taxonomy" id="1076256"/>
    <lineage>
        <taxon>Eukaryota</taxon>
        <taxon>Fungi</taxon>
        <taxon>Dikarya</taxon>
        <taxon>Basidiomycota</taxon>
        <taxon>Agaricomycotina</taxon>
        <taxon>Agaricomycetes</taxon>
        <taxon>Agaricomycetidae</taxon>
        <taxon>Agaricales</taxon>
        <taxon>Marasmiineae</taxon>
        <taxon>Physalacriaceae</taxon>
        <taxon>Armillaria</taxon>
    </lineage>
</organism>
<dbReference type="Proteomes" id="UP000218334">
    <property type="component" value="Unassembled WGS sequence"/>
</dbReference>
<accession>A0A2H3BP32</accession>
<reference evidence="4" key="1">
    <citation type="journal article" date="2017" name="Nat. Ecol. Evol.">
        <title>Genome expansion and lineage-specific genetic innovations in the forest pathogenic fungi Armillaria.</title>
        <authorList>
            <person name="Sipos G."/>
            <person name="Prasanna A.N."/>
            <person name="Walter M.C."/>
            <person name="O'Connor E."/>
            <person name="Balint B."/>
            <person name="Krizsan K."/>
            <person name="Kiss B."/>
            <person name="Hess J."/>
            <person name="Varga T."/>
            <person name="Slot J."/>
            <person name="Riley R."/>
            <person name="Boka B."/>
            <person name="Rigling D."/>
            <person name="Barry K."/>
            <person name="Lee J."/>
            <person name="Mihaltcheva S."/>
            <person name="LaButti K."/>
            <person name="Lipzen A."/>
            <person name="Waldron R."/>
            <person name="Moloney N.M."/>
            <person name="Sperisen C."/>
            <person name="Kredics L."/>
            <person name="Vagvoelgyi C."/>
            <person name="Patrignani A."/>
            <person name="Fitzpatrick D."/>
            <person name="Nagy I."/>
            <person name="Doyle S."/>
            <person name="Anderson J.B."/>
            <person name="Grigoriev I.V."/>
            <person name="Gueldener U."/>
            <person name="Muensterkoetter M."/>
            <person name="Nagy L.G."/>
        </authorList>
    </citation>
    <scope>NUCLEOTIDE SEQUENCE [LARGE SCALE GENOMIC DNA]</scope>
    <source>
        <strain evidence="4">28-4</strain>
    </source>
</reference>
<dbReference type="InterPro" id="IPR036047">
    <property type="entry name" value="F-box-like_dom_sf"/>
</dbReference>
<evidence type="ECO:0000259" key="2">
    <source>
        <dbReference type="Pfam" id="PF12937"/>
    </source>
</evidence>
<evidence type="ECO:0000256" key="1">
    <source>
        <dbReference type="SAM" id="MobiDB-lite"/>
    </source>
</evidence>
<dbReference type="Pfam" id="PF12937">
    <property type="entry name" value="F-box-like"/>
    <property type="match status" value="1"/>
</dbReference>